<keyword evidence="6 8" id="KW-0807">Transducer</keyword>
<dbReference type="FunFam" id="1.10.287.950:FF:000001">
    <property type="entry name" value="Methyl-accepting chemotaxis sensory transducer"/>
    <property type="match status" value="1"/>
</dbReference>
<dbReference type="InterPro" id="IPR004090">
    <property type="entry name" value="Chemotax_Me-accpt_rcpt"/>
</dbReference>
<feature type="transmembrane region" description="Helical" evidence="9">
    <location>
        <begin position="12"/>
        <end position="33"/>
    </location>
</feature>
<dbReference type="CDD" id="cd06225">
    <property type="entry name" value="HAMP"/>
    <property type="match status" value="1"/>
</dbReference>
<comment type="similarity">
    <text evidence="7">Belongs to the methyl-accepting chemotaxis (MCP) protein family.</text>
</comment>
<feature type="domain" description="Methyl-accepting transducer" evidence="10">
    <location>
        <begin position="268"/>
        <end position="504"/>
    </location>
</feature>
<dbReference type="PRINTS" id="PR00260">
    <property type="entry name" value="CHEMTRNSDUCR"/>
</dbReference>
<evidence type="ECO:0000259" key="11">
    <source>
        <dbReference type="PROSITE" id="PS50885"/>
    </source>
</evidence>
<dbReference type="EMBL" id="FOUI01000006">
    <property type="protein sequence ID" value="SFM49435.1"/>
    <property type="molecule type" value="Genomic_DNA"/>
</dbReference>
<dbReference type="InterPro" id="IPR003660">
    <property type="entry name" value="HAMP_dom"/>
</dbReference>
<evidence type="ECO:0000256" key="8">
    <source>
        <dbReference type="PROSITE-ProRule" id="PRU00284"/>
    </source>
</evidence>
<evidence type="ECO:0000259" key="10">
    <source>
        <dbReference type="PROSITE" id="PS50111"/>
    </source>
</evidence>
<protein>
    <submittedName>
        <fullName evidence="12">Methyl-accepting chemotaxis protein</fullName>
    </submittedName>
</protein>
<organism evidence="12 13">
    <name type="scientific">Halopseudomonas yangmingensis</name>
    <dbReference type="NCBI Taxonomy" id="1720063"/>
    <lineage>
        <taxon>Bacteria</taxon>
        <taxon>Pseudomonadati</taxon>
        <taxon>Pseudomonadota</taxon>
        <taxon>Gammaproteobacteria</taxon>
        <taxon>Pseudomonadales</taxon>
        <taxon>Pseudomonadaceae</taxon>
        <taxon>Halopseudomonas</taxon>
    </lineage>
</organism>
<gene>
    <name evidence="12" type="ORF">SAMN05216217_106105</name>
</gene>
<dbReference type="GO" id="GO:0007165">
    <property type="term" value="P:signal transduction"/>
    <property type="evidence" value="ECO:0007669"/>
    <property type="project" value="UniProtKB-KW"/>
</dbReference>
<dbReference type="GO" id="GO:0006935">
    <property type="term" value="P:chemotaxis"/>
    <property type="evidence" value="ECO:0007669"/>
    <property type="project" value="UniProtKB-KW"/>
</dbReference>
<dbReference type="SMART" id="SM00304">
    <property type="entry name" value="HAMP"/>
    <property type="match status" value="1"/>
</dbReference>
<dbReference type="Pfam" id="PF00015">
    <property type="entry name" value="MCPsignal"/>
    <property type="match status" value="1"/>
</dbReference>
<dbReference type="PANTHER" id="PTHR32089:SF120">
    <property type="entry name" value="METHYL-ACCEPTING CHEMOTAXIS PROTEIN TLPQ"/>
    <property type="match status" value="1"/>
</dbReference>
<dbReference type="PROSITE" id="PS50111">
    <property type="entry name" value="CHEMOTAXIS_TRANSDUC_2"/>
    <property type="match status" value="1"/>
</dbReference>
<keyword evidence="2" id="KW-0145">Chemotaxis</keyword>
<evidence type="ECO:0000256" key="1">
    <source>
        <dbReference type="ARBA" id="ARBA00004141"/>
    </source>
</evidence>
<dbReference type="SMART" id="SM00283">
    <property type="entry name" value="MA"/>
    <property type="match status" value="1"/>
</dbReference>
<comment type="subcellular location">
    <subcellularLocation>
        <location evidence="1">Membrane</location>
        <topology evidence="1">Multi-pass membrane protein</topology>
    </subcellularLocation>
</comment>
<dbReference type="Proteomes" id="UP000243629">
    <property type="component" value="Unassembled WGS sequence"/>
</dbReference>
<dbReference type="CDD" id="cd19411">
    <property type="entry name" value="MCP2201-like_sensor"/>
    <property type="match status" value="1"/>
</dbReference>
<keyword evidence="4 9" id="KW-1133">Transmembrane helix</keyword>
<dbReference type="AlphaFoldDB" id="A0A1I4RB54"/>
<feature type="domain" description="HAMP" evidence="11">
    <location>
        <begin position="211"/>
        <end position="263"/>
    </location>
</feature>
<dbReference type="Gene3D" id="1.10.287.950">
    <property type="entry name" value="Methyl-accepting chemotaxis protein"/>
    <property type="match status" value="1"/>
</dbReference>
<evidence type="ECO:0000256" key="4">
    <source>
        <dbReference type="ARBA" id="ARBA00022989"/>
    </source>
</evidence>
<evidence type="ECO:0000256" key="7">
    <source>
        <dbReference type="ARBA" id="ARBA00029447"/>
    </source>
</evidence>
<dbReference type="CDD" id="cd11386">
    <property type="entry name" value="MCP_signal"/>
    <property type="match status" value="1"/>
</dbReference>
<dbReference type="RefSeq" id="WP_093475021.1">
    <property type="nucleotide sequence ID" value="NZ_FOUI01000006.1"/>
</dbReference>
<accession>A0A1I4RB54</accession>
<dbReference type="OrthoDB" id="8724574at2"/>
<dbReference type="InterPro" id="IPR047347">
    <property type="entry name" value="YvaQ-like_sensor"/>
</dbReference>
<dbReference type="GO" id="GO:0016020">
    <property type="term" value="C:membrane"/>
    <property type="evidence" value="ECO:0007669"/>
    <property type="project" value="UniProtKB-SubCell"/>
</dbReference>
<evidence type="ECO:0000256" key="6">
    <source>
        <dbReference type="ARBA" id="ARBA00023224"/>
    </source>
</evidence>
<name>A0A1I4RB54_9GAMM</name>
<dbReference type="InterPro" id="IPR004089">
    <property type="entry name" value="MCPsignal_dom"/>
</dbReference>
<dbReference type="STRING" id="1720063.SAMN05216217_106105"/>
<evidence type="ECO:0000256" key="9">
    <source>
        <dbReference type="SAM" id="Phobius"/>
    </source>
</evidence>
<dbReference type="PANTHER" id="PTHR32089">
    <property type="entry name" value="METHYL-ACCEPTING CHEMOTAXIS PROTEIN MCPB"/>
    <property type="match status" value="1"/>
</dbReference>
<feature type="transmembrane region" description="Helical" evidence="9">
    <location>
        <begin position="190"/>
        <end position="209"/>
    </location>
</feature>
<evidence type="ECO:0000256" key="3">
    <source>
        <dbReference type="ARBA" id="ARBA00022692"/>
    </source>
</evidence>
<keyword evidence="13" id="KW-1185">Reference proteome</keyword>
<evidence type="ECO:0000256" key="5">
    <source>
        <dbReference type="ARBA" id="ARBA00023136"/>
    </source>
</evidence>
<reference evidence="13" key="1">
    <citation type="submission" date="2016-10" db="EMBL/GenBank/DDBJ databases">
        <authorList>
            <person name="Varghese N."/>
            <person name="Submissions S."/>
        </authorList>
    </citation>
    <scope>NUCLEOTIDE SEQUENCE [LARGE SCALE GENOMIC DNA]</scope>
    <source>
        <strain evidence="13">DSM 24213</strain>
    </source>
</reference>
<evidence type="ECO:0000313" key="13">
    <source>
        <dbReference type="Proteomes" id="UP000243629"/>
    </source>
</evidence>
<dbReference type="GO" id="GO:0004888">
    <property type="term" value="F:transmembrane signaling receptor activity"/>
    <property type="evidence" value="ECO:0007669"/>
    <property type="project" value="InterPro"/>
</dbReference>
<evidence type="ECO:0000313" key="12">
    <source>
        <dbReference type="EMBL" id="SFM49435.1"/>
    </source>
</evidence>
<keyword evidence="3 9" id="KW-0812">Transmembrane</keyword>
<dbReference type="Pfam" id="PF12729">
    <property type="entry name" value="4HB_MCP_1"/>
    <property type="match status" value="1"/>
</dbReference>
<evidence type="ECO:0000256" key="2">
    <source>
        <dbReference type="ARBA" id="ARBA00022500"/>
    </source>
</evidence>
<dbReference type="Gene3D" id="6.10.340.10">
    <property type="match status" value="1"/>
</dbReference>
<dbReference type="InterPro" id="IPR024478">
    <property type="entry name" value="HlyB_4HB_MCP"/>
</dbReference>
<dbReference type="SUPFAM" id="SSF58104">
    <property type="entry name" value="Methyl-accepting chemotaxis protein (MCP) signaling domain"/>
    <property type="match status" value="1"/>
</dbReference>
<proteinExistence type="inferred from homology"/>
<keyword evidence="5 9" id="KW-0472">Membrane</keyword>
<dbReference type="PROSITE" id="PS50885">
    <property type="entry name" value="HAMP"/>
    <property type="match status" value="1"/>
</dbReference>
<dbReference type="Pfam" id="PF00672">
    <property type="entry name" value="HAMP"/>
    <property type="match status" value="1"/>
</dbReference>
<sequence>MIRQLKIGQRSIISFGLLGLIALGLGLTAILQFNRIGQVVDTLTEMRVPAATTVGELRSDFLLTHLHTLNAIYAQNEQGRRAAYDQLDSLQENFTSNLRLIENYIESDDGRRLLAEVANSRNEYDALHRQLMTMIRAGDIQQADQFRYQGFGDLGTRVINALNQLGSYQQERSAAAGSEAKSTISATNSLMVIVIIVALVLVVVLALLFSNSLIQPIRRALQASATIAGGDLTSQFNDTARDEMGEMIRGLAQMQAQLRDTILAINDSSTQLASTAEELSAVTEESTRIVHKQSDELEQSATAVNEMTVAVDEVARNAAATSQNSEMAEEKATLGRSKVNHTVNTVVELEHEITHTREGVEQLARRVGDISSVLDVIRGIAEQTNLLALNAAIEAARAGETGRGFAVVADEVRALAHRTQESTKEIESMMHAIQSDTSSTVQAMATSSQKAERTRQIAQEAGEALEQIAAAVVQINEQNQTIASAAEEQSSVAREVDRSLVNIRDLSVQTASGANQTSAASSELARLAEQLNQLVQKFRI</sequence>